<dbReference type="Pfam" id="PF13302">
    <property type="entry name" value="Acetyltransf_3"/>
    <property type="match status" value="1"/>
</dbReference>
<accession>A0A222FFU6</accession>
<name>A0A222FFU6_9GAMM</name>
<dbReference type="KEGG" id="bsan:CHH28_02560"/>
<dbReference type="Proteomes" id="UP000202440">
    <property type="component" value="Chromosome"/>
</dbReference>
<keyword evidence="3" id="KW-1185">Reference proteome</keyword>
<dbReference type="InterPro" id="IPR016181">
    <property type="entry name" value="Acyl_CoA_acyltransferase"/>
</dbReference>
<sequence length="55" mass="6111">MTEALGLLFTYAKSVGINIFYADIDEGNVRSQALFKKLGFELGKEGHIYELQIGT</sequence>
<dbReference type="SUPFAM" id="SSF55729">
    <property type="entry name" value="Acyl-CoA N-acyltransferases (Nat)"/>
    <property type="match status" value="1"/>
</dbReference>
<dbReference type="AlphaFoldDB" id="A0A222FFU6"/>
<proteinExistence type="predicted"/>
<organism evidence="2 3">
    <name type="scientific">Bacterioplanes sanyensis</name>
    <dbReference type="NCBI Taxonomy" id="1249553"/>
    <lineage>
        <taxon>Bacteria</taxon>
        <taxon>Pseudomonadati</taxon>
        <taxon>Pseudomonadota</taxon>
        <taxon>Gammaproteobacteria</taxon>
        <taxon>Oceanospirillales</taxon>
        <taxon>Oceanospirillaceae</taxon>
        <taxon>Bacterioplanes</taxon>
    </lineage>
</organism>
<feature type="domain" description="N-acetyltransferase" evidence="1">
    <location>
        <begin position="1"/>
        <end position="41"/>
    </location>
</feature>
<gene>
    <name evidence="2" type="ORF">CHH28_02560</name>
</gene>
<evidence type="ECO:0000259" key="1">
    <source>
        <dbReference type="Pfam" id="PF13302"/>
    </source>
</evidence>
<evidence type="ECO:0000313" key="2">
    <source>
        <dbReference type="EMBL" id="ASP37619.1"/>
    </source>
</evidence>
<dbReference type="InterPro" id="IPR000182">
    <property type="entry name" value="GNAT_dom"/>
</dbReference>
<protein>
    <recommendedName>
        <fullName evidence="1">N-acetyltransferase domain-containing protein</fullName>
    </recommendedName>
</protein>
<dbReference type="Gene3D" id="3.40.630.30">
    <property type="match status" value="1"/>
</dbReference>
<dbReference type="GO" id="GO:0016747">
    <property type="term" value="F:acyltransferase activity, transferring groups other than amino-acyl groups"/>
    <property type="evidence" value="ECO:0007669"/>
    <property type="project" value="InterPro"/>
</dbReference>
<dbReference type="OrthoDB" id="9798006at2"/>
<reference evidence="2 3" key="1">
    <citation type="submission" date="2017-07" db="EMBL/GenBank/DDBJ databases">
        <title>Annotated genome sequence of Bacterioplanes sanyensis isolated from Red Sea.</title>
        <authorList>
            <person name="Rehman Z.U."/>
        </authorList>
    </citation>
    <scope>NUCLEOTIDE SEQUENCE [LARGE SCALE GENOMIC DNA]</scope>
    <source>
        <strain evidence="2 3">NV9</strain>
    </source>
</reference>
<evidence type="ECO:0000313" key="3">
    <source>
        <dbReference type="Proteomes" id="UP000202440"/>
    </source>
</evidence>
<dbReference type="EMBL" id="CP022530">
    <property type="protein sequence ID" value="ASP37619.1"/>
    <property type="molecule type" value="Genomic_DNA"/>
</dbReference>